<organism evidence="1 2">
    <name type="scientific">Candidatus Sulfotelmatobacter kueseliae</name>
    <dbReference type="NCBI Taxonomy" id="2042962"/>
    <lineage>
        <taxon>Bacteria</taxon>
        <taxon>Pseudomonadati</taxon>
        <taxon>Acidobacteriota</taxon>
        <taxon>Terriglobia</taxon>
        <taxon>Terriglobales</taxon>
        <taxon>Candidatus Korobacteraceae</taxon>
        <taxon>Candidatus Sulfotelmatobacter</taxon>
    </lineage>
</organism>
<dbReference type="NCBIfam" id="TIGR00277">
    <property type="entry name" value="HDIG"/>
    <property type="match status" value="1"/>
</dbReference>
<sequence>MRENVKRLWPEIDWIESLQLQEQVTQVWIKALERSPLQPDDLNRIPFTLLVPNCPITFMEHKRCVVHIARASAKAMQEFMGRALPIDLDTVIAGAILADVGKLLEYELGPDGKSRQSERGEALRHPFTGVALALECGVPDGVCHIIAAHAGEGDLVKRTTEAFIVHHADFMAFLPFKNPKNIKVKP</sequence>
<proteinExistence type="predicted"/>
<evidence type="ECO:0000313" key="2">
    <source>
        <dbReference type="Proteomes" id="UP000238701"/>
    </source>
</evidence>
<keyword evidence="1" id="KW-0378">Hydrolase</keyword>
<dbReference type="Gene3D" id="1.10.3210.10">
    <property type="entry name" value="Hypothetical protein af1432"/>
    <property type="match status" value="1"/>
</dbReference>
<name>A0A2U3K4L6_9BACT</name>
<accession>A0A2U3K4L6</accession>
<dbReference type="Proteomes" id="UP000238701">
    <property type="component" value="Unassembled WGS sequence"/>
</dbReference>
<dbReference type="InterPro" id="IPR006675">
    <property type="entry name" value="HDIG_dom"/>
</dbReference>
<dbReference type="EMBL" id="OMOD01000032">
    <property type="protein sequence ID" value="SPF34480.1"/>
    <property type="molecule type" value="Genomic_DNA"/>
</dbReference>
<evidence type="ECO:0000313" key="1">
    <source>
        <dbReference type="EMBL" id="SPF34480.1"/>
    </source>
</evidence>
<dbReference type="OrthoDB" id="9778453at2"/>
<reference evidence="2" key="1">
    <citation type="submission" date="2018-02" db="EMBL/GenBank/DDBJ databases">
        <authorList>
            <person name="Hausmann B."/>
        </authorList>
    </citation>
    <scope>NUCLEOTIDE SEQUENCE [LARGE SCALE GENOMIC DNA]</scope>
    <source>
        <strain evidence="2">Peat soil MAG SbA1</strain>
    </source>
</reference>
<gene>
    <name evidence="1" type="ORF">SBA1_1270003</name>
</gene>
<dbReference type="SUPFAM" id="SSF109604">
    <property type="entry name" value="HD-domain/PDEase-like"/>
    <property type="match status" value="1"/>
</dbReference>
<dbReference type="GO" id="GO:0016787">
    <property type="term" value="F:hydrolase activity"/>
    <property type="evidence" value="ECO:0007669"/>
    <property type="project" value="UniProtKB-KW"/>
</dbReference>
<dbReference type="AlphaFoldDB" id="A0A2U3K4L6"/>
<protein>
    <submittedName>
        <fullName evidence="1">Putative metal dependent phosphohydrolase</fullName>
    </submittedName>
</protein>